<dbReference type="InterPro" id="IPR003593">
    <property type="entry name" value="AAA+_ATPase"/>
</dbReference>
<dbReference type="PROSITE" id="PS50035">
    <property type="entry name" value="PLD"/>
    <property type="match status" value="1"/>
</dbReference>
<evidence type="ECO:0000256" key="3">
    <source>
        <dbReference type="ARBA" id="ARBA00022801"/>
    </source>
</evidence>
<feature type="domain" description="PLD phosphodiesterase" evidence="8">
    <location>
        <begin position="990"/>
        <end position="1017"/>
    </location>
</feature>
<comment type="similarity">
    <text evidence="1">Belongs to the DNA2/NAM7 helicase family.</text>
</comment>
<evidence type="ECO:0000259" key="8">
    <source>
        <dbReference type="PROSITE" id="PS50035"/>
    </source>
</evidence>
<evidence type="ECO:0000256" key="4">
    <source>
        <dbReference type="ARBA" id="ARBA00022806"/>
    </source>
</evidence>
<dbReference type="SUPFAM" id="SSF52540">
    <property type="entry name" value="P-loop containing nucleoside triphosphate hydrolases"/>
    <property type="match status" value="2"/>
</dbReference>
<keyword evidence="2" id="KW-0547">Nucleotide-binding</keyword>
<evidence type="ECO:0000256" key="6">
    <source>
        <dbReference type="SAM" id="Coils"/>
    </source>
</evidence>
<dbReference type="InterPro" id="IPR027417">
    <property type="entry name" value="P-loop_NTPase"/>
</dbReference>
<feature type="coiled-coil region" evidence="6">
    <location>
        <begin position="526"/>
        <end position="553"/>
    </location>
</feature>
<dbReference type="AlphaFoldDB" id="A0A8T4J0Z9"/>
<dbReference type="InterPro" id="IPR041677">
    <property type="entry name" value="DNA2/NAM7_AAA_11"/>
</dbReference>
<dbReference type="GO" id="GO:0016787">
    <property type="term" value="F:hydrolase activity"/>
    <property type="evidence" value="ECO:0007669"/>
    <property type="project" value="UniProtKB-KW"/>
</dbReference>
<keyword evidence="3" id="KW-0378">Hydrolase</keyword>
<keyword evidence="10" id="KW-1185">Reference proteome</keyword>
<dbReference type="EMBL" id="JAGSMN010000858">
    <property type="protein sequence ID" value="MBR7677200.1"/>
    <property type="molecule type" value="Genomic_DNA"/>
</dbReference>
<dbReference type="InterPro" id="IPR041679">
    <property type="entry name" value="DNA2/NAM7-like_C"/>
</dbReference>
<feature type="compositionally biased region" description="Basic and acidic residues" evidence="7">
    <location>
        <begin position="309"/>
        <end position="323"/>
    </location>
</feature>
<dbReference type="GO" id="GO:0005524">
    <property type="term" value="F:ATP binding"/>
    <property type="evidence" value="ECO:0007669"/>
    <property type="project" value="UniProtKB-KW"/>
</dbReference>
<keyword evidence="6" id="KW-0175">Coiled coil</keyword>
<dbReference type="Pfam" id="PF13086">
    <property type="entry name" value="AAA_11"/>
    <property type="match status" value="2"/>
</dbReference>
<sequence>MGWQEEVVSALDAWVAHEGVAAREPRWRPLGRAVRGRKPGEYVVDVRGSEIGTDQLQGDSLRLAGLDEGDIDAGHSVLDVYRDGTALRVRVPEFADPADPCLWMKPQPTGFLVKALREGMASLADAPLAHLMARGEAGTGRLAAMGLPPGTLLPAQDRAYRACMGEGLWLVWGPPGTGKTTVLKRAISDLIARGKRVLLVSATNIAVDNALWGVVKERRHGDGELVRVGPPHLREIAEDASVCLTLMVRHRLTETDERRRAVAAQLVEARERARQLEELERGLTDFDAVAYAADRVRLDDPARASAALERTRDQARRDARDAGDTAARLEQSHQAALEAVRVTKQAQTDWKSYDECQESLDRLRRAVTDLEAKALVADRECVAAQEFVDGLEQMKGFARRRAKRERETARMRLETARADAHQAGQKAVDARSVLARQEDAVATQMAELAARIPFSKQEIALRQWSLQKVEKALERARRHHLAAGANLAVLAREIGLSQAAETRVAEADRLGHPRRHAQVAVLKPRVAEDQEHRPTLERRHRELQEEYDKLARDAQGEIIRGAKLVATTLARFRTTKAVFEGEYDVVLVDEAGAATLPEVLLAVGKAKTTAVLLGDFMQLGPVLPQLDGSKRPDVARWILREVYEHFDIESPVAAVNHQGCVVLDVQHRFGHDVMRLANSLAYDGVLKPGPGIEQRAARRASDDPEIVIIDTDGLQNLAQVHRTGRRKGWWPAGSLLARALIDLHGEDGEEAGVVTPYPVQAEATLEALRDNEGAGSRLAEVGTAHRFQGREFPVVIFDTVEDDYGDGLWMSRASRAPGASAWERNGIRLFNVAVTRVQTRLYVVGSRRRILAAGEQTAMGRLAALIGDRRVRTVPATHLIAPGERPDIPLGPFGTRLADVLSRHVEVSDVDDEITFYEMFAARLAEARNSLWIWSPWTAKRLIGLLPVLDEAVRRGVRVTVFVRDPYDTGQKKQADLVRQLRAVVQTVVPVNVMHQKIVVIDEHTVLLGSLNSLSQSRSREVMLTIKGSHFARKILTHEHAEDFAKPPRCDACKGEEVDLRRRANGSWYWRCFNRICPARRGSRAWEKAVRLKSGARR</sequence>
<dbReference type="SUPFAM" id="SSF56024">
    <property type="entry name" value="Phospholipase D/nuclease"/>
    <property type="match status" value="1"/>
</dbReference>
<dbReference type="SMART" id="SM00382">
    <property type="entry name" value="AAA"/>
    <property type="match status" value="1"/>
</dbReference>
<dbReference type="PANTHER" id="PTHR43788:SF8">
    <property type="entry name" value="DNA-BINDING PROTEIN SMUBP-2"/>
    <property type="match status" value="1"/>
</dbReference>
<keyword evidence="5" id="KW-0067">ATP-binding</keyword>
<evidence type="ECO:0000256" key="1">
    <source>
        <dbReference type="ARBA" id="ARBA00007913"/>
    </source>
</evidence>
<evidence type="ECO:0000313" key="9">
    <source>
        <dbReference type="EMBL" id="MBR7677200.1"/>
    </source>
</evidence>
<accession>A0A8T4J0Z9</accession>
<dbReference type="Pfam" id="PF13091">
    <property type="entry name" value="PLDc_2"/>
    <property type="match status" value="1"/>
</dbReference>
<evidence type="ECO:0000256" key="2">
    <source>
        <dbReference type="ARBA" id="ARBA00022741"/>
    </source>
</evidence>
<organism evidence="9 10">
    <name type="scientific">Streptomyces daliensis</name>
    <dbReference type="NCBI Taxonomy" id="299421"/>
    <lineage>
        <taxon>Bacteria</taxon>
        <taxon>Bacillati</taxon>
        <taxon>Actinomycetota</taxon>
        <taxon>Actinomycetes</taxon>
        <taxon>Kitasatosporales</taxon>
        <taxon>Streptomycetaceae</taxon>
        <taxon>Streptomyces</taxon>
    </lineage>
</organism>
<dbReference type="PANTHER" id="PTHR43788">
    <property type="entry name" value="DNA2/NAM7 HELICASE FAMILY MEMBER"/>
    <property type="match status" value="1"/>
</dbReference>
<dbReference type="GO" id="GO:0043139">
    <property type="term" value="F:5'-3' DNA helicase activity"/>
    <property type="evidence" value="ECO:0007669"/>
    <property type="project" value="TreeGrafter"/>
</dbReference>
<dbReference type="InterPro" id="IPR050534">
    <property type="entry name" value="Coronavir_polyprotein_1ab"/>
</dbReference>
<dbReference type="Gene3D" id="3.40.50.300">
    <property type="entry name" value="P-loop containing nucleotide triphosphate hydrolases"/>
    <property type="match status" value="3"/>
</dbReference>
<dbReference type="GO" id="GO:0006793">
    <property type="term" value="P:phosphorus metabolic process"/>
    <property type="evidence" value="ECO:0007669"/>
    <property type="project" value="UniProtKB-ARBA"/>
</dbReference>
<comment type="caution">
    <text evidence="9">The sequence shown here is derived from an EMBL/GenBank/DDBJ whole genome shotgun (WGS) entry which is preliminary data.</text>
</comment>
<dbReference type="InterPro" id="IPR047187">
    <property type="entry name" value="SF1_C_Upf1"/>
</dbReference>
<dbReference type="Pfam" id="PF13087">
    <property type="entry name" value="AAA_12"/>
    <property type="match status" value="1"/>
</dbReference>
<name>A0A8T4J0Z9_9ACTN</name>
<gene>
    <name evidence="9" type="ORF">KDA82_30230</name>
</gene>
<evidence type="ECO:0000256" key="5">
    <source>
        <dbReference type="ARBA" id="ARBA00022840"/>
    </source>
</evidence>
<reference evidence="9" key="1">
    <citation type="submission" date="2021-04" db="EMBL/GenBank/DDBJ databases">
        <title>Sequencing of actinobacteria type strains.</title>
        <authorList>
            <person name="Nguyen G.-S."/>
            <person name="Wentzel A."/>
        </authorList>
    </citation>
    <scope>NUCLEOTIDE SEQUENCE</scope>
    <source>
        <strain evidence="9">DSM 42095</strain>
    </source>
</reference>
<dbReference type="InterPro" id="IPR001736">
    <property type="entry name" value="PLipase_D/transphosphatidylase"/>
</dbReference>
<evidence type="ECO:0000313" key="10">
    <source>
        <dbReference type="Proteomes" id="UP000675554"/>
    </source>
</evidence>
<dbReference type="InterPro" id="IPR025202">
    <property type="entry name" value="PLD-like_dom"/>
</dbReference>
<proteinExistence type="inferred from homology"/>
<dbReference type="Proteomes" id="UP000675554">
    <property type="component" value="Unassembled WGS sequence"/>
</dbReference>
<keyword evidence="4" id="KW-0347">Helicase</keyword>
<evidence type="ECO:0000256" key="7">
    <source>
        <dbReference type="SAM" id="MobiDB-lite"/>
    </source>
</evidence>
<feature type="region of interest" description="Disordered" evidence="7">
    <location>
        <begin position="306"/>
        <end position="325"/>
    </location>
</feature>
<dbReference type="Gene3D" id="3.30.870.10">
    <property type="entry name" value="Endonuclease Chain A"/>
    <property type="match status" value="1"/>
</dbReference>
<dbReference type="CDD" id="cd18808">
    <property type="entry name" value="SF1_C_Upf1"/>
    <property type="match status" value="1"/>
</dbReference>
<protein>
    <recommendedName>
        <fullName evidence="8">PLD phosphodiesterase domain-containing protein</fullName>
    </recommendedName>
</protein>